<dbReference type="AlphaFoldDB" id="A0A8S1EA57"/>
<gene>
    <name evidence="1" type="ORF">CBOVIS_LOCUS414</name>
</gene>
<proteinExistence type="predicted"/>
<name>A0A8S1EA57_9PELO</name>
<keyword evidence="2" id="KW-1185">Reference proteome</keyword>
<evidence type="ECO:0000313" key="1">
    <source>
        <dbReference type="EMBL" id="CAB3396925.1"/>
    </source>
</evidence>
<dbReference type="Proteomes" id="UP000494206">
    <property type="component" value="Unassembled WGS sequence"/>
</dbReference>
<organism evidence="1 2">
    <name type="scientific">Caenorhabditis bovis</name>
    <dbReference type="NCBI Taxonomy" id="2654633"/>
    <lineage>
        <taxon>Eukaryota</taxon>
        <taxon>Metazoa</taxon>
        <taxon>Ecdysozoa</taxon>
        <taxon>Nematoda</taxon>
        <taxon>Chromadorea</taxon>
        <taxon>Rhabditida</taxon>
        <taxon>Rhabditina</taxon>
        <taxon>Rhabditomorpha</taxon>
        <taxon>Rhabditoidea</taxon>
        <taxon>Rhabditidae</taxon>
        <taxon>Peloderinae</taxon>
        <taxon>Caenorhabditis</taxon>
    </lineage>
</organism>
<protein>
    <submittedName>
        <fullName evidence="1">Uncharacterized protein</fullName>
    </submittedName>
</protein>
<accession>A0A8S1EA57</accession>
<dbReference type="EMBL" id="CADEPM010000001">
    <property type="protein sequence ID" value="CAB3396925.1"/>
    <property type="molecule type" value="Genomic_DNA"/>
</dbReference>
<evidence type="ECO:0000313" key="2">
    <source>
        <dbReference type="Proteomes" id="UP000494206"/>
    </source>
</evidence>
<reference evidence="1 2" key="1">
    <citation type="submission" date="2020-04" db="EMBL/GenBank/DDBJ databases">
        <authorList>
            <person name="Laetsch R D."/>
            <person name="Stevens L."/>
            <person name="Kumar S."/>
            <person name="Blaxter L. M."/>
        </authorList>
    </citation>
    <scope>NUCLEOTIDE SEQUENCE [LARGE SCALE GENOMIC DNA]</scope>
</reference>
<comment type="caution">
    <text evidence="1">The sequence shown here is derived from an EMBL/GenBank/DDBJ whole genome shotgun (WGS) entry which is preliminary data.</text>
</comment>
<sequence>MAIKKAEQKDGWTAERTLRQLGRIIETEATETYTTTLVKQYKSTNANKDCIGSKNIIAECLVKCATMAPNLHEQTTTILLDNITTSSGGDSRSAIKTTRKGEEIGEISVITTDSSRHVTPRSIYVSSVMSTIITCGNANYMRVPRTYSISRDVLPLPLHWASSSAVHQLDQSTQSPGFSKAQLNESLDITSQTSRL</sequence>